<evidence type="ECO:0000313" key="4">
    <source>
        <dbReference type="EMBL" id="KIU15410.1"/>
    </source>
</evidence>
<dbReference type="RefSeq" id="WP_043986904.1">
    <property type="nucleotide sequence ID" value="NZ_JXST01000028.1"/>
</dbReference>
<keyword evidence="3" id="KW-0456">Lyase</keyword>
<dbReference type="Pfam" id="PF00378">
    <property type="entry name" value="ECH_1"/>
    <property type="match status" value="1"/>
</dbReference>
<evidence type="ECO:0000256" key="1">
    <source>
        <dbReference type="ARBA" id="ARBA00005254"/>
    </source>
</evidence>
<reference evidence="4 5" key="1">
    <citation type="submission" date="2015-01" db="EMBL/GenBank/DDBJ databases">
        <title>Genome sequence of Mycobacterium llatzerense and Mycobacterium immunogenum recovered from brain abscess.</title>
        <authorList>
            <person name="Greninger A.L."/>
            <person name="Langelier C."/>
            <person name="Cunningham G."/>
            <person name="Chiu C.Y."/>
            <person name="Miller S."/>
        </authorList>
    </citation>
    <scope>NUCLEOTIDE SEQUENCE [LARGE SCALE GENOMIC DNA]</scope>
    <source>
        <strain evidence="4 5">CLUC14</strain>
    </source>
</reference>
<evidence type="ECO:0000256" key="2">
    <source>
        <dbReference type="ARBA" id="ARBA00023098"/>
    </source>
</evidence>
<dbReference type="CDD" id="cd06558">
    <property type="entry name" value="crotonase-like"/>
    <property type="match status" value="1"/>
</dbReference>
<proteinExistence type="inferred from homology"/>
<dbReference type="SUPFAM" id="SSF52096">
    <property type="entry name" value="ClpP/crotonase"/>
    <property type="match status" value="1"/>
</dbReference>
<evidence type="ECO:0000256" key="3">
    <source>
        <dbReference type="ARBA" id="ARBA00023239"/>
    </source>
</evidence>
<dbReference type="AlphaFoldDB" id="A0A0D1L357"/>
<dbReference type="PATRIC" id="fig|280871.6.peg.3946"/>
<dbReference type="GO" id="GO:0006635">
    <property type="term" value="P:fatty acid beta-oxidation"/>
    <property type="evidence" value="ECO:0007669"/>
    <property type="project" value="TreeGrafter"/>
</dbReference>
<dbReference type="STRING" id="280871.TL10_19065"/>
<comment type="similarity">
    <text evidence="1">Belongs to the enoyl-CoA hydratase/isomerase family.</text>
</comment>
<keyword evidence="5" id="KW-1185">Reference proteome</keyword>
<name>A0A0D1L357_9MYCO</name>
<comment type="caution">
    <text evidence="4">The sequence shown here is derived from an EMBL/GenBank/DDBJ whole genome shotgun (WGS) entry which is preliminary data.</text>
</comment>
<accession>A0A0D1L357</accession>
<dbReference type="InterPro" id="IPR001753">
    <property type="entry name" value="Enoyl-CoA_hydra/iso"/>
</dbReference>
<organism evidence="4 5">
    <name type="scientific">Mycolicibacterium llatzerense</name>
    <dbReference type="NCBI Taxonomy" id="280871"/>
    <lineage>
        <taxon>Bacteria</taxon>
        <taxon>Bacillati</taxon>
        <taxon>Actinomycetota</taxon>
        <taxon>Actinomycetes</taxon>
        <taxon>Mycobacteriales</taxon>
        <taxon>Mycobacteriaceae</taxon>
        <taxon>Mycolicibacterium</taxon>
    </lineage>
</organism>
<dbReference type="Gene3D" id="3.90.226.10">
    <property type="entry name" value="2-enoyl-CoA Hydratase, Chain A, domain 1"/>
    <property type="match status" value="1"/>
</dbReference>
<dbReference type="OrthoDB" id="370015at2"/>
<keyword evidence="2" id="KW-0443">Lipid metabolism</keyword>
<dbReference type="GO" id="GO:0016829">
    <property type="term" value="F:lyase activity"/>
    <property type="evidence" value="ECO:0007669"/>
    <property type="project" value="UniProtKB-KW"/>
</dbReference>
<dbReference type="Proteomes" id="UP000032221">
    <property type="component" value="Unassembled WGS sequence"/>
</dbReference>
<evidence type="ECO:0000313" key="5">
    <source>
        <dbReference type="Proteomes" id="UP000032221"/>
    </source>
</evidence>
<sequence>MPHLVDLDRDGQTLIITMRREARRNAIDADMTAGLDAAFNLLDDDPELRVGILAGTGAAFSAGTDLKAGSGTPTERGGEYGLIRRRRAKPVIAAVDAPAYGGGFELVLACDLVVASSRARFSLPEVQRGVIATCGALFRTARALPRNVAAELLLTGDPLTAERAHALGLVNVLTEPGDALEAAIALAGRICCNAPVSVSETLHAVEQLHAPDDELGWRATERAFAAVLASEDIHEGLLAFAEKRAPEWSGR</sequence>
<dbReference type="PANTHER" id="PTHR11941">
    <property type="entry name" value="ENOYL-COA HYDRATASE-RELATED"/>
    <property type="match status" value="1"/>
</dbReference>
<dbReference type="InterPro" id="IPR014748">
    <property type="entry name" value="Enoyl-CoA_hydra_C"/>
</dbReference>
<dbReference type="InterPro" id="IPR029045">
    <property type="entry name" value="ClpP/crotonase-like_dom_sf"/>
</dbReference>
<dbReference type="PANTHER" id="PTHR11941:SF169">
    <property type="entry name" value="(7AS)-7A-METHYL-1,5-DIOXO-2,3,5,6,7,7A-HEXAHYDRO-1H-INDENE-CARBOXYL-COA HYDROLASE"/>
    <property type="match status" value="1"/>
</dbReference>
<protein>
    <submittedName>
        <fullName evidence="4">Enoyl-CoA hydratase</fullName>
    </submittedName>
</protein>
<dbReference type="Gene3D" id="1.10.12.10">
    <property type="entry name" value="Lyase 2-enoyl-coa Hydratase, Chain A, domain 2"/>
    <property type="match status" value="1"/>
</dbReference>
<dbReference type="EMBL" id="JXST01000028">
    <property type="protein sequence ID" value="KIU15410.1"/>
    <property type="molecule type" value="Genomic_DNA"/>
</dbReference>
<gene>
    <name evidence="4" type="ORF">TL10_19065</name>
</gene>